<keyword evidence="2" id="KW-1185">Reference proteome</keyword>
<name>A0AAD8W8G3_LOLMU</name>
<dbReference type="EMBL" id="JAUUTY010000004">
    <property type="protein sequence ID" value="KAK1647193.1"/>
    <property type="molecule type" value="Genomic_DNA"/>
</dbReference>
<accession>A0AAD8W8G3</accession>
<comment type="caution">
    <text evidence="1">The sequence shown here is derived from an EMBL/GenBank/DDBJ whole genome shotgun (WGS) entry which is preliminary data.</text>
</comment>
<gene>
    <name evidence="1" type="ORF">QYE76_064998</name>
</gene>
<dbReference type="AlphaFoldDB" id="A0AAD8W8G3"/>
<evidence type="ECO:0000313" key="1">
    <source>
        <dbReference type="EMBL" id="KAK1647193.1"/>
    </source>
</evidence>
<protein>
    <submittedName>
        <fullName evidence="1">Uncharacterized protein</fullName>
    </submittedName>
</protein>
<proteinExistence type="predicted"/>
<sequence length="110" mass="12511">MSPQIPQLSVRPRKNAHDVKPMTATNLNTFEIISFSTGFDHTHPAYSSKRNAKGARFTSDKACFRHHPRSWNHVAKALNLRSEEKKDNGVMKMQARKEEEWCCSVGNGDL</sequence>
<dbReference type="Gene3D" id="3.30.310.80">
    <property type="entry name" value="Kinase associated domain 1, KA1"/>
    <property type="match status" value="1"/>
</dbReference>
<organism evidence="1 2">
    <name type="scientific">Lolium multiflorum</name>
    <name type="common">Italian ryegrass</name>
    <name type="synonym">Lolium perenne subsp. multiflorum</name>
    <dbReference type="NCBI Taxonomy" id="4521"/>
    <lineage>
        <taxon>Eukaryota</taxon>
        <taxon>Viridiplantae</taxon>
        <taxon>Streptophyta</taxon>
        <taxon>Embryophyta</taxon>
        <taxon>Tracheophyta</taxon>
        <taxon>Spermatophyta</taxon>
        <taxon>Magnoliopsida</taxon>
        <taxon>Liliopsida</taxon>
        <taxon>Poales</taxon>
        <taxon>Poaceae</taxon>
        <taxon>BOP clade</taxon>
        <taxon>Pooideae</taxon>
        <taxon>Poodae</taxon>
        <taxon>Poeae</taxon>
        <taxon>Poeae Chloroplast Group 2 (Poeae type)</taxon>
        <taxon>Loliodinae</taxon>
        <taxon>Loliinae</taxon>
        <taxon>Lolium</taxon>
    </lineage>
</organism>
<reference evidence="1" key="1">
    <citation type="submission" date="2023-07" db="EMBL/GenBank/DDBJ databases">
        <title>A chromosome-level genome assembly of Lolium multiflorum.</title>
        <authorList>
            <person name="Chen Y."/>
            <person name="Copetti D."/>
            <person name="Kolliker R."/>
            <person name="Studer B."/>
        </authorList>
    </citation>
    <scope>NUCLEOTIDE SEQUENCE</scope>
    <source>
        <strain evidence="1">02402/16</strain>
        <tissue evidence="1">Leaf</tissue>
    </source>
</reference>
<evidence type="ECO:0000313" key="2">
    <source>
        <dbReference type="Proteomes" id="UP001231189"/>
    </source>
</evidence>
<dbReference type="Proteomes" id="UP001231189">
    <property type="component" value="Unassembled WGS sequence"/>
</dbReference>